<feature type="binding site" evidence="22">
    <location>
        <begin position="97"/>
        <end position="98"/>
    </location>
    <ligand>
        <name>ATP</name>
        <dbReference type="ChEBI" id="CHEBI:30616"/>
    </ligand>
</feature>
<comment type="function">
    <text evidence="24">Catalyzes the ATP-dependent phosphorylation of sn-l,2-diacylglycerol (DAG) to phosphatidic acid. Involved in the recycling of diacylglycerol produced as a by-product during membrane-derived oligosaccharide (MDO) biosynthesis.</text>
</comment>
<feature type="binding site" evidence="22">
    <location>
        <position position="79"/>
    </location>
    <ligand>
        <name>ATP</name>
        <dbReference type="ChEBI" id="CHEBI:30616"/>
    </ligand>
</feature>
<sequence length="121" mass="13700">MPKPLNNTGLKRLYNAFFFSMDGIKATMRTEEAFRTEIYLSVIFIPLGLWLGDTAIEKIILAGTILLVFIVELLNTAVERAIDRISFDHHELSKEAKDMGSAAVLFSLILMLMSWGLILFF</sequence>
<dbReference type="GO" id="GO:0004143">
    <property type="term" value="F:ATP-dependent diacylglycerol kinase activity"/>
    <property type="evidence" value="ECO:0007669"/>
    <property type="project" value="UniProtKB-EC"/>
</dbReference>
<feature type="binding site" evidence="21">
    <location>
        <position position="101"/>
    </location>
    <ligand>
        <name>substrate</name>
    </ligand>
</feature>
<feature type="transmembrane region" description="Helical" evidence="24">
    <location>
        <begin position="34"/>
        <end position="52"/>
    </location>
</feature>
<evidence type="ECO:0000256" key="6">
    <source>
        <dbReference type="ARBA" id="ARBA00022516"/>
    </source>
</evidence>
<dbReference type="PANTHER" id="PTHR34299:SF1">
    <property type="entry name" value="DIACYLGLYCEROL KINASE"/>
    <property type="match status" value="1"/>
</dbReference>
<feature type="binding site" evidence="22">
    <location>
        <position position="31"/>
    </location>
    <ligand>
        <name>ATP</name>
        <dbReference type="ChEBI" id="CHEBI:30616"/>
    </ligand>
</feature>
<feature type="active site" description="Proton acceptor" evidence="20">
    <location>
        <position position="72"/>
    </location>
</feature>
<comment type="cofactor">
    <cofactor evidence="23">
        <name>Mg(2+)</name>
        <dbReference type="ChEBI" id="CHEBI:18420"/>
    </cofactor>
    <text evidence="23">Mn(2+), Zn(2+), Cd(2+) and Co(2+) support activity to lesser extents.</text>
</comment>
<evidence type="ECO:0000256" key="21">
    <source>
        <dbReference type="PIRSR" id="PIRSR600829-2"/>
    </source>
</evidence>
<dbReference type="PANTHER" id="PTHR34299">
    <property type="entry name" value="DIACYLGLYCEROL KINASE"/>
    <property type="match status" value="1"/>
</dbReference>
<evidence type="ECO:0000256" key="20">
    <source>
        <dbReference type="PIRSR" id="PIRSR600829-1"/>
    </source>
</evidence>
<evidence type="ECO:0000313" key="26">
    <source>
        <dbReference type="Proteomes" id="UP000249739"/>
    </source>
</evidence>
<evidence type="ECO:0000256" key="11">
    <source>
        <dbReference type="ARBA" id="ARBA00022741"/>
    </source>
</evidence>
<keyword evidence="15 24" id="KW-1133">Transmembrane helix</keyword>
<keyword evidence="6" id="KW-0444">Lipid biosynthesis</keyword>
<keyword evidence="7" id="KW-0997">Cell inner membrane</keyword>
<evidence type="ECO:0000256" key="15">
    <source>
        <dbReference type="ARBA" id="ARBA00022989"/>
    </source>
</evidence>
<evidence type="ECO:0000256" key="8">
    <source>
        <dbReference type="ARBA" id="ARBA00022679"/>
    </source>
</evidence>
<evidence type="ECO:0000256" key="12">
    <source>
        <dbReference type="ARBA" id="ARBA00022777"/>
    </source>
</evidence>
<gene>
    <name evidence="25" type="ORF">DI586_02045</name>
</gene>
<evidence type="ECO:0000256" key="4">
    <source>
        <dbReference type="ARBA" id="ARBA00017575"/>
    </source>
</evidence>
<feature type="transmembrane region" description="Helical" evidence="24">
    <location>
        <begin position="58"/>
        <end position="78"/>
    </location>
</feature>
<keyword evidence="13 22" id="KW-0067">ATP-binding</keyword>
<feature type="binding site" evidence="23">
    <location>
        <position position="31"/>
    </location>
    <ligand>
        <name>a divalent metal cation</name>
        <dbReference type="ChEBI" id="CHEBI:60240"/>
    </ligand>
</feature>
<keyword evidence="5" id="KW-1003">Cell membrane</keyword>
<name>A0A2W5HMT3_9BACT</name>
<evidence type="ECO:0000256" key="14">
    <source>
        <dbReference type="ARBA" id="ARBA00022842"/>
    </source>
</evidence>
<keyword evidence="16 24" id="KW-0443">Lipid metabolism</keyword>
<comment type="subcellular location">
    <subcellularLocation>
        <location evidence="1">Cell inner membrane</location>
        <topology evidence="1">Multi-pass membrane protein</topology>
    </subcellularLocation>
</comment>
<evidence type="ECO:0000256" key="9">
    <source>
        <dbReference type="ARBA" id="ARBA00022692"/>
    </source>
</evidence>
<evidence type="ECO:0000256" key="1">
    <source>
        <dbReference type="ARBA" id="ARBA00004429"/>
    </source>
</evidence>
<keyword evidence="12 24" id="KW-0418">Kinase</keyword>
<feature type="binding site" evidence="23">
    <location>
        <position position="79"/>
    </location>
    <ligand>
        <name>a divalent metal cation</name>
        <dbReference type="ChEBI" id="CHEBI:60240"/>
    </ligand>
</feature>
<comment type="catalytic activity">
    <reaction evidence="24">
        <text>a 1,2-diacyl-sn-glycerol + ATP = a 1,2-diacyl-sn-glycero-3-phosphate + ADP + H(+)</text>
        <dbReference type="Rhea" id="RHEA:10272"/>
        <dbReference type="ChEBI" id="CHEBI:15378"/>
        <dbReference type="ChEBI" id="CHEBI:17815"/>
        <dbReference type="ChEBI" id="CHEBI:30616"/>
        <dbReference type="ChEBI" id="CHEBI:58608"/>
        <dbReference type="ChEBI" id="CHEBI:456216"/>
        <dbReference type="EC" id="2.7.1.107"/>
    </reaction>
</comment>
<evidence type="ECO:0000256" key="13">
    <source>
        <dbReference type="ARBA" id="ARBA00022840"/>
    </source>
</evidence>
<accession>A0A2W5HMT3</accession>
<evidence type="ECO:0000256" key="3">
    <source>
        <dbReference type="ARBA" id="ARBA00012133"/>
    </source>
</evidence>
<feature type="transmembrane region" description="Helical" evidence="24">
    <location>
        <begin position="99"/>
        <end position="120"/>
    </location>
</feature>
<evidence type="ECO:0000256" key="10">
    <source>
        <dbReference type="ARBA" id="ARBA00022723"/>
    </source>
</evidence>
<dbReference type="InterPro" id="IPR033718">
    <property type="entry name" value="DAGK_prok"/>
</dbReference>
<dbReference type="CDD" id="cd14264">
    <property type="entry name" value="DAGK_IM"/>
    <property type="match status" value="1"/>
</dbReference>
<evidence type="ECO:0000256" key="17">
    <source>
        <dbReference type="ARBA" id="ARBA00023136"/>
    </source>
</evidence>
<evidence type="ECO:0000256" key="2">
    <source>
        <dbReference type="ARBA" id="ARBA00005967"/>
    </source>
</evidence>
<protein>
    <recommendedName>
        <fullName evidence="4 24">Diacylglycerol kinase</fullName>
        <ecNumber evidence="3 24">2.7.1.107</ecNumber>
    </recommendedName>
</protein>
<dbReference type="EC" id="2.7.1.107" evidence="3 24"/>
<feature type="binding site" evidence="21">
    <location>
        <position position="72"/>
    </location>
    <ligand>
        <name>substrate</name>
    </ligand>
</feature>
<evidence type="ECO:0000256" key="5">
    <source>
        <dbReference type="ARBA" id="ARBA00022475"/>
    </source>
</evidence>
<keyword evidence="19 24" id="KW-1208">Phospholipid metabolism</keyword>
<dbReference type="Pfam" id="PF01219">
    <property type="entry name" value="DAGK_prokar"/>
    <property type="match status" value="1"/>
</dbReference>
<comment type="similarity">
    <text evidence="2 24">Belongs to the bacterial diacylglycerol kinase family.</text>
</comment>
<keyword evidence="11 22" id="KW-0547">Nucleotide-binding</keyword>
<feature type="binding site" evidence="21">
    <location>
        <position position="12"/>
    </location>
    <ligand>
        <name>substrate</name>
    </ligand>
</feature>
<keyword evidence="17 24" id="KW-0472">Membrane</keyword>
<evidence type="ECO:0000313" key="25">
    <source>
        <dbReference type="EMBL" id="PZP56952.1"/>
    </source>
</evidence>
<keyword evidence="8 24" id="KW-0808">Transferase</keyword>
<evidence type="ECO:0000256" key="7">
    <source>
        <dbReference type="ARBA" id="ARBA00022519"/>
    </source>
</evidence>
<dbReference type="GO" id="GO:0005886">
    <property type="term" value="C:plasma membrane"/>
    <property type="evidence" value="ECO:0007669"/>
    <property type="project" value="UniProtKB-SubCell"/>
</dbReference>
<dbReference type="InterPro" id="IPR000829">
    <property type="entry name" value="DAGK"/>
</dbReference>
<proteinExistence type="inferred from homology"/>
<dbReference type="EMBL" id="QFOT01000011">
    <property type="protein sequence ID" value="PZP56952.1"/>
    <property type="molecule type" value="Genomic_DNA"/>
</dbReference>
<evidence type="ECO:0000256" key="22">
    <source>
        <dbReference type="PIRSR" id="PIRSR600829-3"/>
    </source>
</evidence>
<evidence type="ECO:0000256" key="16">
    <source>
        <dbReference type="ARBA" id="ARBA00023098"/>
    </source>
</evidence>
<keyword evidence="14 23" id="KW-0460">Magnesium</keyword>
<dbReference type="AlphaFoldDB" id="A0A2W5HMT3"/>
<evidence type="ECO:0000256" key="19">
    <source>
        <dbReference type="ARBA" id="ARBA00023264"/>
    </source>
</evidence>
<dbReference type="GO" id="GO:0006654">
    <property type="term" value="P:phosphatidic acid biosynthetic process"/>
    <property type="evidence" value="ECO:0007669"/>
    <property type="project" value="InterPro"/>
</dbReference>
<keyword evidence="10 23" id="KW-0479">Metal-binding</keyword>
<dbReference type="GO" id="GO:0046872">
    <property type="term" value="F:metal ion binding"/>
    <property type="evidence" value="ECO:0007669"/>
    <property type="project" value="UniProtKB-KW"/>
</dbReference>
<comment type="caution">
    <text evidence="25">The sequence shown here is derived from an EMBL/GenBank/DDBJ whole genome shotgun (WGS) entry which is preliminary data.</text>
</comment>
<evidence type="ECO:0000256" key="18">
    <source>
        <dbReference type="ARBA" id="ARBA00023209"/>
    </source>
</evidence>
<reference evidence="25 26" key="1">
    <citation type="submission" date="2017-08" db="EMBL/GenBank/DDBJ databases">
        <title>Infants hospitalized years apart are colonized by the same room-sourced microbial strains.</title>
        <authorList>
            <person name="Brooks B."/>
            <person name="Olm M.R."/>
            <person name="Firek B.A."/>
            <person name="Baker R."/>
            <person name="Thomas B.C."/>
            <person name="Morowitz M.J."/>
            <person name="Banfield J.F."/>
        </authorList>
    </citation>
    <scope>NUCLEOTIDE SEQUENCE [LARGE SCALE GENOMIC DNA]</scope>
    <source>
        <strain evidence="25">S2_006_000_R2_64</strain>
    </source>
</reference>
<dbReference type="Gene3D" id="1.10.287.3610">
    <property type="match status" value="1"/>
</dbReference>
<dbReference type="InterPro" id="IPR036945">
    <property type="entry name" value="DAGK_sf"/>
</dbReference>
<organism evidence="25 26">
    <name type="scientific">Micavibrio aeruginosavorus</name>
    <dbReference type="NCBI Taxonomy" id="349221"/>
    <lineage>
        <taxon>Bacteria</taxon>
        <taxon>Pseudomonadati</taxon>
        <taxon>Bdellovibrionota</taxon>
        <taxon>Bdellovibrionia</taxon>
        <taxon>Bdellovibrionales</taxon>
        <taxon>Pseudobdellovibrionaceae</taxon>
        <taxon>Micavibrio</taxon>
    </lineage>
</organism>
<dbReference type="GO" id="GO:0005524">
    <property type="term" value="F:ATP binding"/>
    <property type="evidence" value="ECO:0007669"/>
    <property type="project" value="UniProtKB-KW"/>
</dbReference>
<evidence type="ECO:0000256" key="23">
    <source>
        <dbReference type="PIRSR" id="PIRSR600829-4"/>
    </source>
</evidence>
<feature type="binding site" evidence="22">
    <location>
        <position position="12"/>
    </location>
    <ligand>
        <name>ATP</name>
        <dbReference type="ChEBI" id="CHEBI:30616"/>
    </ligand>
</feature>
<keyword evidence="18" id="KW-0594">Phospholipid biosynthesis</keyword>
<dbReference type="Proteomes" id="UP000249739">
    <property type="component" value="Unassembled WGS sequence"/>
</dbReference>
<feature type="binding site" evidence="21">
    <location>
        <begin position="33"/>
        <end position="37"/>
    </location>
    <ligand>
        <name>substrate</name>
    </ligand>
</feature>
<keyword evidence="9 24" id="KW-0812">Transmembrane</keyword>
<evidence type="ECO:0000256" key="24">
    <source>
        <dbReference type="RuleBase" id="RU363065"/>
    </source>
</evidence>